<comment type="similarity">
    <text evidence="1">Belongs to the NAD(P)H dehydrogenase (quinone) family.</text>
</comment>
<dbReference type="GO" id="GO:0005829">
    <property type="term" value="C:cytosol"/>
    <property type="evidence" value="ECO:0007669"/>
    <property type="project" value="TreeGrafter"/>
</dbReference>
<reference evidence="4 5" key="5">
    <citation type="journal article" date="2010" name="Appl. Environ. Microbiol.">
        <title>phrR-like gene praR of Azorhizobium caulinodans ORS571 is essential for symbiosis with Sesbania rostrata and is involved in expression of reb genes.</title>
        <authorList>
            <person name="Akiba N."/>
            <person name="Aono T."/>
            <person name="Toyazaki H."/>
            <person name="Sato S."/>
            <person name="Oyaizu H."/>
        </authorList>
    </citation>
    <scope>NUCLEOTIDE SEQUENCE [LARGE SCALE GENOMIC DNA]</scope>
    <source>
        <strain evidence="5">ATCC 43989 / DSM 5975 / JCM 20966 / LMG 6465 / NBRC 14845 / NCIMB 13405 / ORS 571</strain>
    </source>
</reference>
<dbReference type="InterPro" id="IPR003680">
    <property type="entry name" value="Flavodoxin_fold"/>
</dbReference>
<keyword evidence="2" id="KW-0560">Oxidoreductase</keyword>
<gene>
    <name evidence="4" type="ordered locus">AZC_2189</name>
</gene>
<dbReference type="Pfam" id="PF02525">
    <property type="entry name" value="Flavodoxin_2"/>
    <property type="match status" value="1"/>
</dbReference>
<feature type="domain" description="Flavodoxin-like fold" evidence="3">
    <location>
        <begin position="5"/>
        <end position="181"/>
    </location>
</feature>
<keyword evidence="5" id="KW-1185">Reference proteome</keyword>
<dbReference type="Gene3D" id="3.40.50.360">
    <property type="match status" value="1"/>
</dbReference>
<evidence type="ECO:0000313" key="5">
    <source>
        <dbReference type="Proteomes" id="UP000000270"/>
    </source>
</evidence>
<reference evidence="4 5" key="1">
    <citation type="journal article" date="2007" name="Appl. Environ. Microbiol.">
        <title>Rhizobial factors required for stem nodule maturation and maintenance in Sesbania rostrata-Azorhizobium caulinodans ORS571 symbiosis.</title>
        <authorList>
            <person name="Suzuki S."/>
            <person name="Aono T."/>
            <person name="Lee KB."/>
            <person name="Suzuki T."/>
            <person name="Liu CT."/>
            <person name="Miwa H."/>
            <person name="Wakao S."/>
            <person name="Iki T."/>
            <person name="Oyaizu H."/>
        </authorList>
    </citation>
    <scope>NUCLEOTIDE SEQUENCE [LARGE SCALE GENOMIC DNA]</scope>
    <source>
        <strain evidence="5">ATCC 43989 / DSM 5975 / JCM 20966 / LMG 6465 / NBRC 14845 / NCIMB 13405 / ORS 571</strain>
    </source>
</reference>
<dbReference type="SUPFAM" id="SSF52218">
    <property type="entry name" value="Flavoproteins"/>
    <property type="match status" value="1"/>
</dbReference>
<organism evidence="4 5">
    <name type="scientific">Azorhizobium caulinodans (strain ATCC 43989 / DSM 5975 / JCM 20966 / LMG 6465 / NBRC 14845 / NCIMB 13405 / ORS 571)</name>
    <dbReference type="NCBI Taxonomy" id="438753"/>
    <lineage>
        <taxon>Bacteria</taxon>
        <taxon>Pseudomonadati</taxon>
        <taxon>Pseudomonadota</taxon>
        <taxon>Alphaproteobacteria</taxon>
        <taxon>Hyphomicrobiales</taxon>
        <taxon>Xanthobacteraceae</taxon>
        <taxon>Azorhizobium</taxon>
    </lineage>
</organism>
<dbReference type="AlphaFoldDB" id="A8I7Z4"/>
<dbReference type="Proteomes" id="UP000000270">
    <property type="component" value="Chromosome"/>
</dbReference>
<reference evidence="4 5" key="3">
    <citation type="journal article" date="2008" name="BMC Genomics">
        <title>The genome of the versatile nitrogen fixer Azorhizobium caulinodans ORS571.</title>
        <authorList>
            <person name="Lee KB."/>
            <person name="Backer P.D."/>
            <person name="Aono T."/>
            <person name="Liu CT."/>
            <person name="Suzuki S."/>
            <person name="Suzuki T."/>
            <person name="Kaneko T."/>
            <person name="Yamada M."/>
            <person name="Tabata S."/>
            <person name="Kupfer D.M."/>
            <person name="Najar F.Z."/>
            <person name="Wiley G.B."/>
            <person name="Roe B."/>
            <person name="Binnewies T.T."/>
            <person name="Ussery D.W."/>
            <person name="D'Haeze W."/>
            <person name="Herder J.D."/>
            <person name="Gevers D."/>
            <person name="Vereecke D."/>
            <person name="Holsters M."/>
            <person name="Oyaizu H."/>
        </authorList>
    </citation>
    <scope>NUCLEOTIDE SEQUENCE [LARGE SCALE GENOMIC DNA]</scope>
    <source>
        <strain evidence="5">ATCC 43989 / DSM 5975 / JCM 20966 / LMG 6465 / NBRC 14845 / NCIMB 13405 / ORS 571</strain>
    </source>
</reference>
<reference evidence="4 5" key="6">
    <citation type="journal article" date="2011" name="Appl. Environ. Microbiol.">
        <title>Involvement of the azorhizobial chromosome partition gene (parA) in the onset of bacteroid differentiation during Sesbania rostrata stem nodule development.</title>
        <authorList>
            <person name="Liu CT."/>
            <person name="Lee KB."/>
            <person name="Wang YS."/>
            <person name="Peng MH."/>
            <person name="Lee KT."/>
            <person name="Suzuki S."/>
            <person name="Suzuki T."/>
            <person name="Oyaizu H."/>
        </authorList>
    </citation>
    <scope>NUCLEOTIDE SEQUENCE [LARGE SCALE GENOMIC DNA]</scope>
    <source>
        <strain evidence="5">ATCC 43989 / DSM 5975 / JCM 20966 / LMG 6465 / NBRC 14845 / NCIMB 13405 / ORS 571</strain>
    </source>
</reference>
<dbReference type="InterPro" id="IPR051545">
    <property type="entry name" value="NAD(P)H_dehydrogenase_qn"/>
</dbReference>
<dbReference type="RefSeq" id="WP_012170716.1">
    <property type="nucleotide sequence ID" value="NC_009937.1"/>
</dbReference>
<reference evidence="4 5" key="4">
    <citation type="journal article" date="2009" name="Appl. Environ. Microbiol.">
        <title>Comparative genome-wide transcriptional profiling of Azorhizobium caulinodans ORS571 grown under free-living and symbiotic conditions.</title>
        <authorList>
            <person name="Tsukada S."/>
            <person name="Aono T."/>
            <person name="Akiba N."/>
            <person name="Lee KB."/>
            <person name="Liu CT."/>
            <person name="Toyazaki H."/>
            <person name="Oyaizu H."/>
        </authorList>
    </citation>
    <scope>NUCLEOTIDE SEQUENCE [LARGE SCALE GENOMIC DNA]</scope>
    <source>
        <strain evidence="5">ATCC 43989 / DSM 5975 / JCM 20966 / LMG 6465 / NBRC 14845 / NCIMB 13405 / ORS 571</strain>
    </source>
</reference>
<dbReference type="KEGG" id="azc:AZC_2189"/>
<accession>A8I7Z4</accession>
<reference evidence="5" key="2">
    <citation type="submission" date="2007-04" db="EMBL/GenBank/DDBJ databases">
        <title>Complete genome sequence of the nitrogen-fixing bacterium Azorhizobium caulinodans ORS571.</title>
        <authorList>
            <person name="Lee K.B."/>
            <person name="Backer P.D."/>
            <person name="Aono T."/>
            <person name="Liu C.T."/>
            <person name="Suzuki S."/>
            <person name="Suzuki T."/>
            <person name="Kaneko T."/>
            <person name="Yamada M."/>
            <person name="Tabata S."/>
            <person name="Kupfer D.M."/>
            <person name="Najar F.Z."/>
            <person name="Wiley G.B."/>
            <person name="Roe B."/>
            <person name="Binnewies T."/>
            <person name="Ussery D."/>
            <person name="Vereecke D."/>
            <person name="Gevers D."/>
            <person name="Holsters M."/>
            <person name="Oyaizu H."/>
        </authorList>
    </citation>
    <scope>NUCLEOTIDE SEQUENCE [LARGE SCALE GENOMIC DNA]</scope>
    <source>
        <strain evidence="5">ATCC 43989 / DSM 5975 / JCM 20966 / LMG 6465 / NBRC 14845 / NCIMB 13405 / ORS 571</strain>
    </source>
</reference>
<dbReference type="InterPro" id="IPR029039">
    <property type="entry name" value="Flavoprotein-like_sf"/>
</dbReference>
<dbReference type="PANTHER" id="PTHR10204">
    <property type="entry name" value="NAD P H OXIDOREDUCTASE-RELATED"/>
    <property type="match status" value="1"/>
</dbReference>
<dbReference type="eggNOG" id="COG2249">
    <property type="taxonomic scope" value="Bacteria"/>
</dbReference>
<evidence type="ECO:0000313" key="4">
    <source>
        <dbReference type="EMBL" id="BAF88187.1"/>
    </source>
</evidence>
<evidence type="ECO:0000256" key="2">
    <source>
        <dbReference type="ARBA" id="ARBA00023002"/>
    </source>
</evidence>
<evidence type="ECO:0000259" key="3">
    <source>
        <dbReference type="Pfam" id="PF02525"/>
    </source>
</evidence>
<dbReference type="HOGENOM" id="CLU_058643_1_0_5"/>
<dbReference type="GO" id="GO:0003955">
    <property type="term" value="F:NAD(P)H dehydrogenase (quinone) activity"/>
    <property type="evidence" value="ECO:0007669"/>
    <property type="project" value="TreeGrafter"/>
</dbReference>
<name>A8I7Z4_AZOC5</name>
<protein>
    <submittedName>
        <fullName evidence="4">NAD(P)H dehydrogenase</fullName>
    </submittedName>
</protein>
<proteinExistence type="inferred from homology"/>
<dbReference type="STRING" id="438753.AZC_2189"/>
<dbReference type="PANTHER" id="PTHR10204:SF34">
    <property type="entry name" value="NAD(P)H DEHYDROGENASE [QUINONE] 1 ISOFORM 1"/>
    <property type="match status" value="1"/>
</dbReference>
<evidence type="ECO:0000256" key="1">
    <source>
        <dbReference type="ARBA" id="ARBA00006252"/>
    </source>
</evidence>
<dbReference type="EMBL" id="AP009384">
    <property type="protein sequence ID" value="BAF88187.1"/>
    <property type="molecule type" value="Genomic_DNA"/>
</dbReference>
<sequence length="195" mass="21190">MASKSILIIQGHPDRAGGHLCHGLADAYAAGATLAGHRVMRVDVARLEFPVLRSQAAFEMDALPESLNAARDALIAADHVVMLFPLWLGTVPALLKAFLEQLLRPGLAFLPGDHSFPSALLTGRSARLVVTMGTPAFVYRWFFAAHGAKSVDQGILSFCGMSPVRHTYFGRVDQATPAERQGWLLKMRQLGERAM</sequence>